<sequence length="83" mass="9010">MPKFQKEMQGIPKKLNSATGYLVAVFNSFGAEYRGATFVGVERQSLHQVKGGSLAQFIVVSTISTGYYLSKKSQVIGFATEVS</sequence>
<protein>
    <submittedName>
        <fullName evidence="1">Uncharacterized protein</fullName>
    </submittedName>
</protein>
<name>A0A174HWK6_9FIRM</name>
<accession>A0A174HWK6</accession>
<dbReference type="STRING" id="39482.ERS852491_03317"/>
<evidence type="ECO:0000313" key="2">
    <source>
        <dbReference type="Proteomes" id="UP000095544"/>
    </source>
</evidence>
<dbReference type="AlphaFoldDB" id="A0A174HWK6"/>
<gene>
    <name evidence="1" type="ORF">ERS852491_03317</name>
</gene>
<reference evidence="1 2" key="1">
    <citation type="submission" date="2015-09" db="EMBL/GenBank/DDBJ databases">
        <authorList>
            <consortium name="Pathogen Informatics"/>
        </authorList>
    </citation>
    <scope>NUCLEOTIDE SEQUENCE [LARGE SCALE GENOMIC DNA]</scope>
    <source>
        <strain evidence="1 2">2789STDY5834876</strain>
    </source>
</reference>
<proteinExistence type="predicted"/>
<evidence type="ECO:0000313" key="1">
    <source>
        <dbReference type="EMBL" id="CUO79293.1"/>
    </source>
</evidence>
<dbReference type="EMBL" id="CYZU01000035">
    <property type="protein sequence ID" value="CUO79293.1"/>
    <property type="molecule type" value="Genomic_DNA"/>
</dbReference>
<organism evidence="1 2">
    <name type="scientific">Faecalicatena contorta</name>
    <dbReference type="NCBI Taxonomy" id="39482"/>
    <lineage>
        <taxon>Bacteria</taxon>
        <taxon>Bacillati</taxon>
        <taxon>Bacillota</taxon>
        <taxon>Clostridia</taxon>
        <taxon>Lachnospirales</taxon>
        <taxon>Lachnospiraceae</taxon>
        <taxon>Faecalicatena</taxon>
    </lineage>
</organism>
<dbReference type="Proteomes" id="UP000095544">
    <property type="component" value="Unassembled WGS sequence"/>
</dbReference>